<organism evidence="2">
    <name type="scientific">Arundo donax</name>
    <name type="common">Giant reed</name>
    <name type="synonym">Donax arundinaceus</name>
    <dbReference type="NCBI Taxonomy" id="35708"/>
    <lineage>
        <taxon>Eukaryota</taxon>
        <taxon>Viridiplantae</taxon>
        <taxon>Streptophyta</taxon>
        <taxon>Embryophyta</taxon>
        <taxon>Tracheophyta</taxon>
        <taxon>Spermatophyta</taxon>
        <taxon>Magnoliopsida</taxon>
        <taxon>Liliopsida</taxon>
        <taxon>Poales</taxon>
        <taxon>Poaceae</taxon>
        <taxon>PACMAD clade</taxon>
        <taxon>Arundinoideae</taxon>
        <taxon>Arundineae</taxon>
        <taxon>Arundo</taxon>
    </lineage>
</organism>
<evidence type="ECO:0000313" key="2">
    <source>
        <dbReference type="EMBL" id="JAE03252.1"/>
    </source>
</evidence>
<proteinExistence type="predicted"/>
<keyword evidence="1" id="KW-0732">Signal</keyword>
<accession>A0A0A9ET23</accession>
<reference evidence="2" key="1">
    <citation type="submission" date="2014-09" db="EMBL/GenBank/DDBJ databases">
        <authorList>
            <person name="Magalhaes I.L.F."/>
            <person name="Oliveira U."/>
            <person name="Santos F.R."/>
            <person name="Vidigal T.H.D.A."/>
            <person name="Brescovit A.D."/>
            <person name="Santos A.J."/>
        </authorList>
    </citation>
    <scope>NUCLEOTIDE SEQUENCE</scope>
    <source>
        <tissue evidence="2">Shoot tissue taken approximately 20 cm above the soil surface</tissue>
    </source>
</reference>
<feature type="signal peptide" evidence="1">
    <location>
        <begin position="1"/>
        <end position="15"/>
    </location>
</feature>
<evidence type="ECO:0008006" key="3">
    <source>
        <dbReference type="Google" id="ProtNLM"/>
    </source>
</evidence>
<reference evidence="2" key="2">
    <citation type="journal article" date="2015" name="Data Brief">
        <title>Shoot transcriptome of the giant reed, Arundo donax.</title>
        <authorList>
            <person name="Barrero R.A."/>
            <person name="Guerrero F.D."/>
            <person name="Moolhuijzen P."/>
            <person name="Goolsby J.A."/>
            <person name="Tidwell J."/>
            <person name="Bellgard S.E."/>
            <person name="Bellgard M.I."/>
        </authorList>
    </citation>
    <scope>NUCLEOTIDE SEQUENCE</scope>
    <source>
        <tissue evidence="2">Shoot tissue taken approximately 20 cm above the soil surface</tissue>
    </source>
</reference>
<evidence type="ECO:0000256" key="1">
    <source>
        <dbReference type="SAM" id="SignalP"/>
    </source>
</evidence>
<protein>
    <recommendedName>
        <fullName evidence="3">Secreted protein</fullName>
    </recommendedName>
</protein>
<dbReference type="EMBL" id="GBRH01194644">
    <property type="protein sequence ID" value="JAE03252.1"/>
    <property type="molecule type" value="Transcribed_RNA"/>
</dbReference>
<sequence>MWWVITFSRFGLVFAISSVNHDASKKPPGARTSGFDGLLRYMLSTIDFRVITSAAYWSAPIRVPTPLPLSSFPSSHP</sequence>
<dbReference type="AlphaFoldDB" id="A0A0A9ET23"/>
<name>A0A0A9ET23_ARUDO</name>
<feature type="chain" id="PRO_5012587915" description="Secreted protein" evidence="1">
    <location>
        <begin position="16"/>
        <end position="77"/>
    </location>
</feature>